<accession>A0A0C1NIG7</accession>
<dbReference type="GO" id="GO:0008641">
    <property type="term" value="F:ubiquitin-like modifier activating enzyme activity"/>
    <property type="evidence" value="ECO:0007669"/>
    <property type="project" value="InterPro"/>
</dbReference>
<evidence type="ECO:0000313" key="2">
    <source>
        <dbReference type="EMBL" id="KIE12601.1"/>
    </source>
</evidence>
<name>A0A0C1NIG7_9CYAN</name>
<dbReference type="NCBIfam" id="TIGR03604">
    <property type="entry name" value="TOMM_cyclo_SagD"/>
    <property type="match status" value="1"/>
</dbReference>
<dbReference type="EMBL" id="JHEG02000026">
    <property type="protein sequence ID" value="KIE12601.1"/>
    <property type="molecule type" value="Genomic_DNA"/>
</dbReference>
<dbReference type="NCBIfam" id="TIGR00702">
    <property type="entry name" value="YcaO-type kinase domain"/>
    <property type="match status" value="1"/>
</dbReference>
<dbReference type="InterPro" id="IPR022291">
    <property type="entry name" value="Bacteriocin_synth_cyclodeHase"/>
</dbReference>
<dbReference type="SUPFAM" id="SSF69572">
    <property type="entry name" value="Activating enzymes of the ubiquitin-like proteins"/>
    <property type="match status" value="1"/>
</dbReference>
<feature type="domain" description="YcaO" evidence="1">
    <location>
        <begin position="395"/>
        <end position="777"/>
    </location>
</feature>
<dbReference type="InterPro" id="IPR035985">
    <property type="entry name" value="Ubiquitin-activating_enz"/>
</dbReference>
<dbReference type="OrthoDB" id="2379922at2"/>
<proteinExistence type="predicted"/>
<comment type="caution">
    <text evidence="2">The sequence shown here is derived from an EMBL/GenBank/DDBJ whole genome shotgun (WGS) entry which is preliminary data.</text>
</comment>
<evidence type="ECO:0000259" key="1">
    <source>
        <dbReference type="PROSITE" id="PS51664"/>
    </source>
</evidence>
<dbReference type="PANTHER" id="PTHR37809:SF1">
    <property type="entry name" value="RIBOSOMAL PROTEIN S12 METHYLTHIOTRANSFERASE ACCESSORY FACTOR YCAO"/>
    <property type="match status" value="1"/>
</dbReference>
<gene>
    <name evidence="2" type="ORF">DA73_0208845</name>
</gene>
<reference evidence="2" key="1">
    <citation type="journal article" date="2015" name="Genome Announc.">
        <title>Draft Genome Sequence of Tolypothrix boutellei Strain VB521301.</title>
        <authorList>
            <person name="Chandrababunaidu M.M."/>
            <person name="Singh D."/>
            <person name="Sen D."/>
            <person name="Bhan S."/>
            <person name="Das S."/>
            <person name="Gupta A."/>
            <person name="Adhikary S.P."/>
            <person name="Tripathy S."/>
        </authorList>
    </citation>
    <scope>NUCLEOTIDE SEQUENCE</scope>
    <source>
        <strain evidence="2">VB521301</strain>
    </source>
</reference>
<dbReference type="Gene3D" id="3.90.930.60">
    <property type="match status" value="1"/>
</dbReference>
<dbReference type="PANTHER" id="PTHR37809">
    <property type="entry name" value="RIBOSOMAL PROTEIN S12 METHYLTHIOTRANSFERASE ACCESSORY FACTOR YCAO"/>
    <property type="match status" value="1"/>
</dbReference>
<dbReference type="InterPro" id="IPR003776">
    <property type="entry name" value="YcaO-like_dom"/>
</dbReference>
<dbReference type="STRING" id="1479485.DA73_0208845"/>
<protein>
    <submittedName>
        <fullName evidence="2">Adenylate cyclase</fullName>
    </submittedName>
</protein>
<dbReference type="Pfam" id="PF02624">
    <property type="entry name" value="YcaO"/>
    <property type="match status" value="1"/>
</dbReference>
<dbReference type="Gene3D" id="3.30.40.250">
    <property type="match status" value="1"/>
</dbReference>
<dbReference type="Gene3D" id="3.40.50.720">
    <property type="entry name" value="NAD(P)-binding Rossmann-like Domain"/>
    <property type="match status" value="1"/>
</dbReference>
<sequence>MLDKPHFNPCYSVITIEPEQIFLLSERETIWLSDRLSCSLAALIDSDLSIDEIIDTIQQSLLQDPKSFEEAATFFQEVLNVSIKAQYALYQMEQKGYLVKPDRSLPSHLKIFCHHLNITPTIAHQRLRSTRVAVKALGLVAAGDFIAMLESLQIQVTDVGDLTVVLTDDYLSPELDEFNQQALKSQSPWMLVKPLGTIVWLGPLLDPKKTGCWECLAKRLRDNRPIEGLIQKQKHISPSLTPPLGFLTSTVQIALGMAATEVFKWIVQGGNKELESNLITYDTIALQTQNHSLVKRPQCSSCGEMLNGLTNNPLPLILENRQKTFTIDGGHRICSPQETLRKYQHHISPITGVVRELNKIPGNELTHNYIAKHHFHTIFDDFNGLRQNLGGRSAGKGRSDSQARASGFCEAIERYSGVFQGYEIREKGSYQQMGNKAIHPNACMNFSQKQYQNREQWNSSYQGWFQKVPEPFDEEREIDWTPVWSLTNEEFKYLPTAYCYYGYQPDYKPDCWADSNGCAAGNTIEEAILQGFMELVERDAVALWWYNSLQKPQVDLDSFNEPYFQSLKQYYQTINRELWVLDITSDLNIPVFAAISRRSDDPKGVARSERSVEDIVLGYGAHFDAKIAISRALTEVNQILPNVLLTQADGNTQYPPSADPLAIDWWTTATLKNQSYLILDDRVAAKVAVDYPQIASDNLLEDIKLCQQIVEKNGMEMLVLDQTRPDIELRVAKVIVPGMRHWWSRLGAGRLYEVPVKMGWLKEPLTEEELNPFPMWM</sequence>
<dbReference type="Gene3D" id="3.30.1330.230">
    <property type="match status" value="2"/>
</dbReference>
<dbReference type="Gene3D" id="3.30.160.660">
    <property type="match status" value="1"/>
</dbReference>
<dbReference type="InterPro" id="IPR049274">
    <property type="entry name" value="LynD/TruD_wHTH-like"/>
</dbReference>
<dbReference type="InterPro" id="IPR027624">
    <property type="entry name" value="TOMM_cyclo_SagD"/>
</dbReference>
<dbReference type="Pfam" id="PF21084">
    <property type="entry name" value="WHD_DUF4423_like"/>
    <property type="match status" value="1"/>
</dbReference>
<organism evidence="2">
    <name type="scientific">Tolypothrix bouteillei VB521301</name>
    <dbReference type="NCBI Taxonomy" id="1479485"/>
    <lineage>
        <taxon>Bacteria</taxon>
        <taxon>Bacillati</taxon>
        <taxon>Cyanobacteriota</taxon>
        <taxon>Cyanophyceae</taxon>
        <taxon>Nostocales</taxon>
        <taxon>Tolypothrichaceae</taxon>
        <taxon>Tolypothrix</taxon>
    </lineage>
</organism>
<dbReference type="PROSITE" id="PS51664">
    <property type="entry name" value="YCAO"/>
    <property type="match status" value="1"/>
</dbReference>
<dbReference type="AlphaFoldDB" id="A0A0C1NIG7"/>
<dbReference type="NCBIfam" id="TIGR03882">
    <property type="entry name" value="cyclo_dehyd_2"/>
    <property type="match status" value="1"/>
</dbReference>